<dbReference type="HOGENOM" id="CLU_085951_4_0_9"/>
<gene>
    <name evidence="1" type="ordered locus">KNP414_01215</name>
</gene>
<dbReference type="RefSeq" id="WP_013914944.1">
    <property type="nucleotide sequence ID" value="NC_015690.1"/>
</dbReference>
<dbReference type="InterPro" id="IPR006450">
    <property type="entry name" value="Phage_HK97_gp6-like"/>
</dbReference>
<evidence type="ECO:0000313" key="2">
    <source>
        <dbReference type="Proteomes" id="UP000006620"/>
    </source>
</evidence>
<dbReference type="Pfam" id="PF05135">
    <property type="entry name" value="Phage_connect_1"/>
    <property type="match status" value="1"/>
</dbReference>
<reference evidence="1 2" key="2">
    <citation type="journal article" date="2013" name="Genome Announc.">
        <title>Genome Sequence of Growth-Improving Paenibacillus mucilaginosus Strain KNP414.</title>
        <authorList>
            <person name="Lu J.J."/>
            <person name="Wang J.F."/>
            <person name="Hu X.F."/>
        </authorList>
    </citation>
    <scope>NUCLEOTIDE SEQUENCE [LARGE SCALE GENOMIC DNA]</scope>
    <source>
        <strain evidence="1 2">KNP414</strain>
    </source>
</reference>
<dbReference type="CDD" id="cd08054">
    <property type="entry name" value="gp6"/>
    <property type="match status" value="1"/>
</dbReference>
<organism evidence="1 2">
    <name type="scientific">Paenibacillus mucilaginosus (strain KNP414)</name>
    <dbReference type="NCBI Taxonomy" id="1036673"/>
    <lineage>
        <taxon>Bacteria</taxon>
        <taxon>Bacillati</taxon>
        <taxon>Bacillota</taxon>
        <taxon>Bacilli</taxon>
        <taxon>Bacillales</taxon>
        <taxon>Paenibacillaceae</taxon>
        <taxon>Paenibacillus</taxon>
    </lineage>
</organism>
<protein>
    <recommendedName>
        <fullName evidence="3">Phage gp6-like head-tail connector protein</fullName>
    </recommendedName>
</protein>
<dbReference type="Proteomes" id="UP000006620">
    <property type="component" value="Chromosome"/>
</dbReference>
<dbReference type="EMBL" id="CP002869">
    <property type="protein sequence ID" value="AEI39782.1"/>
    <property type="molecule type" value="Genomic_DNA"/>
</dbReference>
<evidence type="ECO:0008006" key="3">
    <source>
        <dbReference type="Google" id="ProtNLM"/>
    </source>
</evidence>
<evidence type="ECO:0000313" key="1">
    <source>
        <dbReference type="EMBL" id="AEI39782.1"/>
    </source>
</evidence>
<name>F8FH80_PAEMK</name>
<dbReference type="KEGG" id="pms:KNP414_01215"/>
<dbReference type="NCBIfam" id="TIGR01560">
    <property type="entry name" value="put_DNA_pack"/>
    <property type="match status" value="1"/>
</dbReference>
<sequence length="103" mass="11276">MLSLDLDELKTYLRVDGSENDGFLALLVHSAKEYLKDAGVPESSSARYKLAVMIQVALNYDRDGNAALEKSLESLITQLRVGEPKHGRIKPENLLEGTCGDGI</sequence>
<dbReference type="InterPro" id="IPR021146">
    <property type="entry name" value="Phage_gp6-like_head-tail"/>
</dbReference>
<reference evidence="2" key="1">
    <citation type="submission" date="2011-06" db="EMBL/GenBank/DDBJ databases">
        <title>Complete genome sequence of Paenibacillus mucilaginosus KNP414.</title>
        <authorList>
            <person name="Wang J."/>
            <person name="Hu S."/>
            <person name="Hu X."/>
            <person name="Zhang B."/>
            <person name="Dong D."/>
            <person name="Zhang S."/>
            <person name="Zhao K."/>
            <person name="Wu D."/>
        </authorList>
    </citation>
    <scope>NUCLEOTIDE SEQUENCE [LARGE SCALE GENOMIC DNA]</scope>
    <source>
        <strain evidence="2">KNP414</strain>
    </source>
</reference>
<dbReference type="AlphaFoldDB" id="F8FH80"/>
<proteinExistence type="predicted"/>
<accession>F8FH80</accession>